<evidence type="ECO:0000256" key="10">
    <source>
        <dbReference type="ARBA" id="ARBA00022840"/>
    </source>
</evidence>
<dbReference type="InterPro" id="IPR036412">
    <property type="entry name" value="HAD-like_sf"/>
</dbReference>
<evidence type="ECO:0000256" key="2">
    <source>
        <dbReference type="ARBA" id="ARBA00005675"/>
    </source>
</evidence>
<evidence type="ECO:0000313" key="18">
    <source>
        <dbReference type="EMBL" id="ACI17950.1"/>
    </source>
</evidence>
<keyword evidence="10" id="KW-0067">ATP-binding</keyword>
<gene>
    <name evidence="18" type="primary">pacL1</name>
    <name evidence="18" type="ordered locus">COPRO5265_1353</name>
</gene>
<dbReference type="Pfam" id="PF00690">
    <property type="entry name" value="Cation_ATPase_N"/>
    <property type="match status" value="1"/>
</dbReference>
<dbReference type="InterPro" id="IPR059000">
    <property type="entry name" value="ATPase_P-type_domA"/>
</dbReference>
<reference evidence="19" key="1">
    <citation type="submission" date="2008-08" db="EMBL/GenBank/DDBJ databases">
        <title>The complete genome sequence of Coprothermobacter proteolyticus strain ATCC 5245 / DSM 5265 / BT.</title>
        <authorList>
            <person name="Dodson R.J."/>
            <person name="Durkin A.S."/>
            <person name="Wu M."/>
            <person name="Eisen J."/>
            <person name="Sutton G."/>
        </authorList>
    </citation>
    <scope>NUCLEOTIDE SEQUENCE [LARGE SCALE GENOMIC DNA]</scope>
    <source>
        <strain evidence="19">ATCC 35245 / DSM 5265 / OCM 4 / BT</strain>
    </source>
</reference>
<dbReference type="GO" id="GO:0005524">
    <property type="term" value="F:ATP binding"/>
    <property type="evidence" value="ECO:0007669"/>
    <property type="project" value="UniProtKB-KW"/>
</dbReference>
<keyword evidence="14" id="KW-0406">Ion transport</keyword>
<dbReference type="SUPFAM" id="SSF81653">
    <property type="entry name" value="Calcium ATPase, transduction domain A"/>
    <property type="match status" value="1"/>
</dbReference>
<keyword evidence="19" id="KW-1185">Reference proteome</keyword>
<dbReference type="GO" id="GO:0016887">
    <property type="term" value="F:ATP hydrolysis activity"/>
    <property type="evidence" value="ECO:0007669"/>
    <property type="project" value="InterPro"/>
</dbReference>
<evidence type="ECO:0000256" key="4">
    <source>
        <dbReference type="ARBA" id="ARBA00022448"/>
    </source>
</evidence>
<keyword evidence="15 16" id="KW-0472">Membrane</keyword>
<dbReference type="PANTHER" id="PTHR24093:SF506">
    <property type="entry name" value="CATION-TRANSPORTING ATPASE PMA1"/>
    <property type="match status" value="1"/>
</dbReference>
<dbReference type="InterPro" id="IPR008250">
    <property type="entry name" value="ATPase_P-typ_transduc_dom_A_sf"/>
</dbReference>
<evidence type="ECO:0000256" key="7">
    <source>
        <dbReference type="ARBA" id="ARBA00022723"/>
    </source>
</evidence>
<dbReference type="InterPro" id="IPR001757">
    <property type="entry name" value="P_typ_ATPase"/>
</dbReference>
<dbReference type="SFLD" id="SFLDF00027">
    <property type="entry name" value="p-type_atpase"/>
    <property type="match status" value="1"/>
</dbReference>
<feature type="transmembrane region" description="Helical" evidence="16">
    <location>
        <begin position="261"/>
        <end position="286"/>
    </location>
</feature>
<dbReference type="GO" id="GO:0046872">
    <property type="term" value="F:metal ion binding"/>
    <property type="evidence" value="ECO:0007669"/>
    <property type="project" value="UniProtKB-KW"/>
</dbReference>
<keyword evidence="5" id="KW-0109">Calcium transport</keyword>
<keyword evidence="11" id="KW-0460">Magnesium</keyword>
<dbReference type="SUPFAM" id="SSF81660">
    <property type="entry name" value="Metal cation-transporting ATPase, ATP-binding domain N"/>
    <property type="match status" value="1"/>
</dbReference>
<dbReference type="STRING" id="309798.COPRO5265_1353"/>
<comment type="similarity">
    <text evidence="2">Belongs to the cation transport ATPase (P-type) (TC 3.A.3) family. Type IIA subfamily.</text>
</comment>
<keyword evidence="7" id="KW-0479">Metal-binding</keyword>
<dbReference type="Pfam" id="PF00689">
    <property type="entry name" value="Cation_ATPase_C"/>
    <property type="match status" value="1"/>
</dbReference>
<feature type="transmembrane region" description="Helical" evidence="16">
    <location>
        <begin position="230"/>
        <end position="249"/>
    </location>
</feature>
<keyword evidence="8" id="KW-0547">Nucleotide-binding</keyword>
<dbReference type="KEGG" id="cpo:COPRO5265_1353"/>
<dbReference type="InterPro" id="IPR023298">
    <property type="entry name" value="ATPase_P-typ_TM_dom_sf"/>
</dbReference>
<name>B5Y5X5_COPPD</name>
<dbReference type="HOGENOM" id="CLU_002360_3_0_9"/>
<evidence type="ECO:0000256" key="1">
    <source>
        <dbReference type="ARBA" id="ARBA00004141"/>
    </source>
</evidence>
<dbReference type="InterPro" id="IPR023299">
    <property type="entry name" value="ATPase_P-typ_cyto_dom_N"/>
</dbReference>
<dbReference type="SFLD" id="SFLDG00002">
    <property type="entry name" value="C1.7:_P-type_atpase_like"/>
    <property type="match status" value="1"/>
</dbReference>
<keyword evidence="12" id="KW-1278">Translocase</keyword>
<evidence type="ECO:0000256" key="15">
    <source>
        <dbReference type="ARBA" id="ARBA00023136"/>
    </source>
</evidence>
<evidence type="ECO:0000256" key="16">
    <source>
        <dbReference type="SAM" id="Phobius"/>
    </source>
</evidence>
<evidence type="ECO:0000256" key="13">
    <source>
        <dbReference type="ARBA" id="ARBA00022989"/>
    </source>
</evidence>
<dbReference type="InterPro" id="IPR004014">
    <property type="entry name" value="ATPase_P-typ_cation-transptr_N"/>
</dbReference>
<dbReference type="SMART" id="SM00831">
    <property type="entry name" value="Cation_ATPase_N"/>
    <property type="match status" value="1"/>
</dbReference>
<dbReference type="InterPro" id="IPR006408">
    <property type="entry name" value="P-type_ATPase_IIB"/>
</dbReference>
<dbReference type="Pfam" id="PF00122">
    <property type="entry name" value="E1-E2_ATPase"/>
    <property type="match status" value="1"/>
</dbReference>
<dbReference type="Proteomes" id="UP000001732">
    <property type="component" value="Chromosome"/>
</dbReference>
<evidence type="ECO:0000259" key="17">
    <source>
        <dbReference type="SMART" id="SM00831"/>
    </source>
</evidence>
<dbReference type="GO" id="GO:0005388">
    <property type="term" value="F:P-type calcium transporter activity"/>
    <property type="evidence" value="ECO:0007669"/>
    <property type="project" value="UniProtKB-EC"/>
</dbReference>
<dbReference type="InterPro" id="IPR006068">
    <property type="entry name" value="ATPase_P-typ_cation-transptr_C"/>
</dbReference>
<dbReference type="SUPFAM" id="SSF56784">
    <property type="entry name" value="HAD-like"/>
    <property type="match status" value="1"/>
</dbReference>
<feature type="transmembrane region" description="Helical" evidence="16">
    <location>
        <begin position="789"/>
        <end position="812"/>
    </location>
</feature>
<keyword evidence="18" id="KW-0378">Hydrolase</keyword>
<dbReference type="GO" id="GO:0005886">
    <property type="term" value="C:plasma membrane"/>
    <property type="evidence" value="ECO:0007669"/>
    <property type="project" value="TreeGrafter"/>
</dbReference>
<reference evidence="18 19" key="2">
    <citation type="journal article" date="2014" name="Genome Announc.">
        <title>Complete Genome Sequence of Coprothermobacter proteolyticus DSM 5265.</title>
        <authorList>
            <person name="Alexiev A."/>
            <person name="Coil D.A."/>
            <person name="Badger J.H."/>
            <person name="Enticknap J."/>
            <person name="Ward N."/>
            <person name="Robb F.T."/>
            <person name="Eisen J.A."/>
        </authorList>
    </citation>
    <scope>NUCLEOTIDE SEQUENCE [LARGE SCALE GENOMIC DNA]</scope>
    <source>
        <strain evidence="19">ATCC 35245 / DSM 5265 / OCM 4 / BT</strain>
    </source>
</reference>
<dbReference type="EMBL" id="CP001145">
    <property type="protein sequence ID" value="ACI17950.1"/>
    <property type="molecule type" value="Genomic_DNA"/>
</dbReference>
<evidence type="ECO:0000256" key="8">
    <source>
        <dbReference type="ARBA" id="ARBA00022741"/>
    </source>
</evidence>
<dbReference type="AlphaFoldDB" id="B5Y5X5"/>
<dbReference type="InterPro" id="IPR023214">
    <property type="entry name" value="HAD_sf"/>
</dbReference>
<keyword evidence="13 16" id="KW-1133">Transmembrane helix</keyword>
<dbReference type="SUPFAM" id="SSF81665">
    <property type="entry name" value="Calcium ATPase, transmembrane domain M"/>
    <property type="match status" value="1"/>
</dbReference>
<proteinExistence type="inferred from homology"/>
<dbReference type="Gene3D" id="3.40.1110.10">
    <property type="entry name" value="Calcium-transporting ATPase, cytoplasmic domain N"/>
    <property type="match status" value="1"/>
</dbReference>
<feature type="transmembrane region" description="Helical" evidence="16">
    <location>
        <begin position="45"/>
        <end position="63"/>
    </location>
</feature>
<accession>B5Y5X5</accession>
<dbReference type="NCBIfam" id="TIGR01494">
    <property type="entry name" value="ATPase_P-type"/>
    <property type="match status" value="2"/>
</dbReference>
<feature type="domain" description="Cation-transporting P-type ATPase N-terminal" evidence="17">
    <location>
        <begin position="1"/>
        <end position="65"/>
    </location>
</feature>
<feature type="transmembrane region" description="Helical" evidence="16">
    <location>
        <begin position="824"/>
        <end position="844"/>
    </location>
</feature>
<dbReference type="Gene3D" id="1.20.1110.10">
    <property type="entry name" value="Calcium-transporting ATPase, transmembrane domain"/>
    <property type="match status" value="1"/>
</dbReference>
<evidence type="ECO:0000256" key="6">
    <source>
        <dbReference type="ARBA" id="ARBA00022692"/>
    </source>
</evidence>
<comment type="subcellular location">
    <subcellularLocation>
        <location evidence="1">Membrane</location>
        <topology evidence="1">Multi-pass membrane protein</topology>
    </subcellularLocation>
</comment>
<dbReference type="InterPro" id="IPR044492">
    <property type="entry name" value="P_typ_ATPase_HD_dom"/>
</dbReference>
<dbReference type="SFLD" id="SFLDS00003">
    <property type="entry name" value="Haloacid_Dehalogenase"/>
    <property type="match status" value="1"/>
</dbReference>
<dbReference type="InterPro" id="IPR018303">
    <property type="entry name" value="ATPase_P-typ_P_site"/>
</dbReference>
<dbReference type="PROSITE" id="PS00154">
    <property type="entry name" value="ATPASE_E1_E2"/>
    <property type="match status" value="1"/>
</dbReference>
<evidence type="ECO:0000313" key="19">
    <source>
        <dbReference type="Proteomes" id="UP000001732"/>
    </source>
</evidence>
<organism evidence="18 19">
    <name type="scientific">Coprothermobacter proteolyticus (strain ATCC 35245 / DSM 5265 / OCM 4 / BT)</name>
    <dbReference type="NCBI Taxonomy" id="309798"/>
    <lineage>
        <taxon>Bacteria</taxon>
        <taxon>Pseudomonadati</taxon>
        <taxon>Coprothermobacterota</taxon>
        <taxon>Coprothermobacteria</taxon>
        <taxon>Coprothermobacterales</taxon>
        <taxon>Coprothermobacteraceae</taxon>
        <taxon>Coprothermobacter</taxon>
    </lineage>
</organism>
<dbReference type="Gene3D" id="3.40.50.1000">
    <property type="entry name" value="HAD superfamily/HAD-like"/>
    <property type="match status" value="1"/>
</dbReference>
<dbReference type="PRINTS" id="PR00119">
    <property type="entry name" value="CATATPASE"/>
</dbReference>
<feature type="transmembrane region" description="Helical" evidence="16">
    <location>
        <begin position="648"/>
        <end position="669"/>
    </location>
</feature>
<keyword evidence="9" id="KW-0106">Calcium</keyword>
<protein>
    <recommendedName>
        <fullName evidence="3">P-type Ca(2+) transporter</fullName>
        <ecNumber evidence="3">7.2.2.10</ecNumber>
    </recommendedName>
</protein>
<keyword evidence="6 16" id="KW-0812">Transmembrane</keyword>
<evidence type="ECO:0000256" key="9">
    <source>
        <dbReference type="ARBA" id="ARBA00022837"/>
    </source>
</evidence>
<dbReference type="PRINTS" id="PR00120">
    <property type="entry name" value="HATPASE"/>
</dbReference>
<evidence type="ECO:0000256" key="3">
    <source>
        <dbReference type="ARBA" id="ARBA00012790"/>
    </source>
</evidence>
<feature type="transmembrane region" description="Helical" evidence="16">
    <location>
        <begin position="720"/>
        <end position="744"/>
    </location>
</feature>
<dbReference type="OrthoDB" id="9760364at2"/>
<dbReference type="FunFam" id="3.40.50.1000:FF:000028">
    <property type="entry name" value="Calcium-transporting P-type ATPase, putative"/>
    <property type="match status" value="1"/>
</dbReference>
<dbReference type="Pfam" id="PF13246">
    <property type="entry name" value="Cation_ATPase"/>
    <property type="match status" value="1"/>
</dbReference>
<dbReference type="PANTHER" id="PTHR24093">
    <property type="entry name" value="CATION TRANSPORTING ATPASE"/>
    <property type="match status" value="1"/>
</dbReference>
<dbReference type="EC" id="7.2.2.10" evidence="3"/>
<dbReference type="NCBIfam" id="TIGR01517">
    <property type="entry name" value="ATPase-IIB_Ca"/>
    <property type="match status" value="1"/>
</dbReference>
<sequence>MLLNKDFLERGLSSEEVAEAQKKYGPNKLPEAKKETLLQQFIDQFKSFLIIVLIAAAVISAFFGELIDTLAIIAVVLLNAILGVTQQRRAEAALEAVKKLANPTTKVIRDGKLQVIDSEEVTVGDLVVLEAGDKVSCDGIILEERSLYLDESTLTGESVSVKKDAVDPSSDKPTEKNMVFMGTAVTKGRAKVLVTAIGAETELGKIATKIREVKKEKTPLERQLDTLGRLLGVLFLIVSAVVFAMGVFLQGASVTDMLLTAISLAVAAIPEGLPAVVTIVLALGVADMAERNAVVRNLPAVETLGAVTHICTDKTGTLTQNRMTLVGAWFSDKYVEEEQVSQQALEEELLRAMILCNDATNSAGDPTEIALISFLDEGLVEDVRNKLPRVHEIPFTSETKRMTTVHQVDGRFLVVSKGAIEVILSLCNSELLDGEVKPLPKERKRLILQQSEELASQGLRILGFAQKVIEGSLPKEDSEIEKDLTFLGFVAMKDPLRPEVKDAVDKCREAGIRPIMITGDHPVTAYAIARELDFPEGKVITSAELATMSDEELQQTVQDISIFARINPLDKLRIVEALQKRDEVVAMTGDGVNDAPALKKADIGVSMGKSGTEVAKEASDMVLMDDNFATLVDAVFEGRTIYENMRKFIVYLLSCNVGEVLIMFTAILLGFPPPLIPLQLLWLNLVTDSFPALALGMEPGEPHLMRAKPRGHKEPILTRYHYGIIAVQSIAITAATLIGFVIGLNRVGSVEEARTIAYMVLVLSELIRAFSARSFEGYVFKMGLFSNRFLAYSTLIGIALMLVTVYVPPIAAVFKNVPPTSTEFAYIIVLALVPFTISEIAKIFRKNEMGL</sequence>
<evidence type="ECO:0000256" key="14">
    <source>
        <dbReference type="ARBA" id="ARBA00023065"/>
    </source>
</evidence>
<evidence type="ECO:0000256" key="5">
    <source>
        <dbReference type="ARBA" id="ARBA00022568"/>
    </source>
</evidence>
<evidence type="ECO:0000256" key="12">
    <source>
        <dbReference type="ARBA" id="ARBA00022967"/>
    </source>
</evidence>
<dbReference type="Gene3D" id="2.70.150.10">
    <property type="entry name" value="Calcium-transporting ATPase, cytoplasmic transduction domain A"/>
    <property type="match status" value="1"/>
</dbReference>
<evidence type="ECO:0000256" key="11">
    <source>
        <dbReference type="ARBA" id="ARBA00022842"/>
    </source>
</evidence>
<keyword evidence="4" id="KW-0813">Transport</keyword>
<dbReference type="eggNOG" id="COG0474">
    <property type="taxonomic scope" value="Bacteria"/>
</dbReference>
<dbReference type="RefSeq" id="WP_012544601.1">
    <property type="nucleotide sequence ID" value="NC_011295.1"/>
</dbReference>